<feature type="transmembrane region" description="Helical" evidence="1">
    <location>
        <begin position="12"/>
        <end position="32"/>
    </location>
</feature>
<keyword evidence="1" id="KW-0472">Membrane</keyword>
<reference evidence="2" key="1">
    <citation type="submission" date="2020-02" db="EMBL/GenBank/DDBJ databases">
        <authorList>
            <person name="Meier V. D."/>
        </authorList>
    </citation>
    <scope>NUCLEOTIDE SEQUENCE</scope>
    <source>
        <strain evidence="2">AVDCRST_MAG19</strain>
    </source>
</reference>
<feature type="transmembrane region" description="Helical" evidence="1">
    <location>
        <begin position="52"/>
        <end position="71"/>
    </location>
</feature>
<evidence type="ECO:0000313" key="2">
    <source>
        <dbReference type="EMBL" id="CAA9572023.1"/>
    </source>
</evidence>
<evidence type="ECO:0000256" key="1">
    <source>
        <dbReference type="SAM" id="Phobius"/>
    </source>
</evidence>
<keyword evidence="1" id="KW-1133">Transmembrane helix</keyword>
<sequence length="84" mass="8715">MRPRPAAGPAVRAVALLLVLLGGVLVVIALFADPLGLSEVGDRSGDGLGWTQLVAAIVGLILLLGGVAWLWQPPVGRDLDEPRE</sequence>
<keyword evidence="1" id="KW-0812">Transmembrane</keyword>
<accession>A0A6J4VC88</accession>
<gene>
    <name evidence="2" type="ORF">AVDCRST_MAG19-2885</name>
</gene>
<proteinExistence type="predicted"/>
<dbReference type="AlphaFoldDB" id="A0A6J4VC88"/>
<dbReference type="EMBL" id="CADCWL010000147">
    <property type="protein sequence ID" value="CAA9572023.1"/>
    <property type="molecule type" value="Genomic_DNA"/>
</dbReference>
<organism evidence="2">
    <name type="scientific">uncultured Thermomicrobiales bacterium</name>
    <dbReference type="NCBI Taxonomy" id="1645740"/>
    <lineage>
        <taxon>Bacteria</taxon>
        <taxon>Pseudomonadati</taxon>
        <taxon>Thermomicrobiota</taxon>
        <taxon>Thermomicrobia</taxon>
        <taxon>Thermomicrobiales</taxon>
        <taxon>environmental samples</taxon>
    </lineage>
</organism>
<protein>
    <submittedName>
        <fullName evidence="2">Uncharacterized protein</fullName>
    </submittedName>
</protein>
<name>A0A6J4VC88_9BACT</name>